<dbReference type="PANTHER" id="PTHR48081">
    <property type="entry name" value="AB HYDROLASE SUPERFAMILY PROTEIN C4A8.06C"/>
    <property type="match status" value="1"/>
</dbReference>
<reference evidence="4 5" key="1">
    <citation type="submission" date="2016-03" db="EMBL/GenBank/DDBJ databases">
        <title>Draft genome sequence of the Fonsecaea monophora CBS 269.37.</title>
        <authorList>
            <person name="Bombassaro A."/>
            <person name="Vinicius W.A."/>
            <person name="De Hoog S."/>
            <person name="Sun J."/>
            <person name="Souza E.M."/>
            <person name="Raittz R.T."/>
            <person name="Costa F."/>
            <person name="Leao A.C."/>
            <person name="Tadra-Sfeir M.Z."/>
            <person name="Baura V."/>
            <person name="Balsanelli E."/>
            <person name="Pedrosa F.O."/>
            <person name="Moreno L.F."/>
            <person name="Steffens M.B."/>
            <person name="Xi L."/>
            <person name="Bocca A.L."/>
            <person name="Felipe M.S."/>
            <person name="Teixeira M."/>
            <person name="Telles Filho F.Q."/>
            <person name="Azevedo C.M."/>
            <person name="Gomes R."/>
            <person name="Vicente V.A."/>
        </authorList>
    </citation>
    <scope>NUCLEOTIDE SEQUENCE [LARGE SCALE GENOMIC DNA]</scope>
    <source>
        <strain evidence="4 5">CBS 269.37</strain>
    </source>
</reference>
<dbReference type="Pfam" id="PF07859">
    <property type="entry name" value="Abhydrolase_3"/>
    <property type="match status" value="1"/>
</dbReference>
<gene>
    <name evidence="4" type="ORF">AYO21_04054</name>
</gene>
<dbReference type="RefSeq" id="XP_022513542.1">
    <property type="nucleotide sequence ID" value="XM_022654027.1"/>
</dbReference>
<dbReference type="SUPFAM" id="SSF53474">
    <property type="entry name" value="alpha/beta-Hydrolases"/>
    <property type="match status" value="1"/>
</dbReference>
<dbReference type="GO" id="GO:0016787">
    <property type="term" value="F:hydrolase activity"/>
    <property type="evidence" value="ECO:0007669"/>
    <property type="project" value="UniProtKB-KW"/>
</dbReference>
<dbReference type="EMBL" id="LVKK01000022">
    <property type="protein sequence ID" value="OAG41590.1"/>
    <property type="molecule type" value="Genomic_DNA"/>
</dbReference>
<dbReference type="GO" id="GO:0008270">
    <property type="term" value="F:zinc ion binding"/>
    <property type="evidence" value="ECO:0007669"/>
    <property type="project" value="InterPro"/>
</dbReference>
<dbReference type="PANTHER" id="PTHR48081:SF31">
    <property type="entry name" value="STERYL ACETYL HYDROLASE MUG81-RELATED"/>
    <property type="match status" value="1"/>
</dbReference>
<dbReference type="GeneID" id="34599224"/>
<feature type="compositionally biased region" description="Polar residues" evidence="2">
    <location>
        <begin position="37"/>
        <end position="46"/>
    </location>
</feature>
<feature type="compositionally biased region" description="Basic and acidic residues" evidence="2">
    <location>
        <begin position="47"/>
        <end position="64"/>
    </location>
</feature>
<dbReference type="OrthoDB" id="2152029at2759"/>
<dbReference type="GO" id="GO:0006351">
    <property type="term" value="P:DNA-templated transcription"/>
    <property type="evidence" value="ECO:0007669"/>
    <property type="project" value="InterPro"/>
</dbReference>
<dbReference type="AlphaFoldDB" id="A0A177FD90"/>
<name>A0A177FD90_9EURO</name>
<dbReference type="InterPro" id="IPR029058">
    <property type="entry name" value="AB_hydrolase_fold"/>
</dbReference>
<evidence type="ECO:0000256" key="1">
    <source>
        <dbReference type="ARBA" id="ARBA00022801"/>
    </source>
</evidence>
<feature type="region of interest" description="Disordered" evidence="2">
    <location>
        <begin position="24"/>
        <end position="98"/>
    </location>
</feature>
<evidence type="ECO:0000313" key="4">
    <source>
        <dbReference type="EMBL" id="OAG41590.1"/>
    </source>
</evidence>
<keyword evidence="5" id="KW-1185">Reference proteome</keyword>
<dbReference type="CDD" id="cd12148">
    <property type="entry name" value="fungal_TF_MHR"/>
    <property type="match status" value="1"/>
</dbReference>
<organism evidence="4 5">
    <name type="scientific">Fonsecaea monophora</name>
    <dbReference type="NCBI Taxonomy" id="254056"/>
    <lineage>
        <taxon>Eukaryota</taxon>
        <taxon>Fungi</taxon>
        <taxon>Dikarya</taxon>
        <taxon>Ascomycota</taxon>
        <taxon>Pezizomycotina</taxon>
        <taxon>Eurotiomycetes</taxon>
        <taxon>Chaetothyriomycetidae</taxon>
        <taxon>Chaetothyriales</taxon>
        <taxon>Herpotrichiellaceae</taxon>
        <taxon>Fonsecaea</taxon>
    </lineage>
</organism>
<dbReference type="Proteomes" id="UP000077002">
    <property type="component" value="Unassembled WGS sequence"/>
</dbReference>
<sequence>MPTSAHSDMPDDCFSFEESTAWLEFFAPQEREASPRQEPSGTTADQSSRDPDMRETPSDGHGEDSCSQAVDISPGGDDTRHSALPPDPSPATSELQHTERWLITPSRDYWVSKDISVQKAVDRLITPPRSSSVTSTSPDLAALDLEMDQSDMTTRLLSGINFLPAFDGLLSAMSFGPTGCRPFSPPSPSPMVSLSSMLNRSNIDALVNSYRQYFNPNLPLLHFPTLDLDSASIEVPLSPTIEEWPTSALLSGRRRMQRPLLLSTLALGAAFCGQVTLARELYRQTSAALTSSLKSVRNLPVESAPIQIMQALLQHLSGCVSLLALIKGAGIGTSSHAFQPVDSSLEIGQHVKWLIWVHQEEQKRLFFSTLWLVSAFNLYFNGICRPSLADVEISLPCKEALWEAPDARSWAELQPNSSTPPSFVDEFKALFDLNTPSHSTSLDDDLENETNFHERALEMQQQDTVADKGIGEFACLLLISVLHVCVLARTQNQPSPLTDDVIPNDVPSLKSAVRRWQRLWLSFPRQPSFGTRYRLLMSCLPMLDHINLSFKLDDRAMKEAIHRRDLTSVKLVPLSDSPGHTARTAGTSVDHEQYLWNASETLEQEILWHEITLYASHALEATFRLAPWWTSPSEASHMPLHSAMNVFHCLQVFASWASGFQRETQAYDSFHQGDLWSEEFWTIIQACRRLIRKCRSNMGLTGSCAAVEAPVKGFRGAAEIVLTLLQVYSRLLSEYSSVWPGGGFALAPNAGHLGFVLDCSKVLQEKGESVLVAFVEYEIELTETFKTPGLTPKTVYPTQYIQGIEALKYVLHLGHMPSNIILGGDSAGGNICLAIISQALHPSSTLPQLDLPSPLAGVFLICPWSSFQSSSRSYRENAGADVVLASQMHQWAKLFLPPAGLDSAIVHRSLVEPVTADAEWWKNFPAQQVLIVGGDKEVFRDDLIGLGKQLADASVPATTVICEKQIHIECILDSQYGFTAGRMSTTIWDWLARLGW</sequence>
<dbReference type="GO" id="GO:0003677">
    <property type="term" value="F:DNA binding"/>
    <property type="evidence" value="ECO:0007669"/>
    <property type="project" value="InterPro"/>
</dbReference>
<comment type="caution">
    <text evidence="4">The sequence shown here is derived from an EMBL/GenBank/DDBJ whole genome shotgun (WGS) entry which is preliminary data.</text>
</comment>
<evidence type="ECO:0000313" key="5">
    <source>
        <dbReference type="Proteomes" id="UP000077002"/>
    </source>
</evidence>
<evidence type="ECO:0000259" key="3">
    <source>
        <dbReference type="Pfam" id="PF07859"/>
    </source>
</evidence>
<dbReference type="Gene3D" id="3.40.50.1820">
    <property type="entry name" value="alpha/beta hydrolase"/>
    <property type="match status" value="1"/>
</dbReference>
<feature type="domain" description="Alpha/beta hydrolase fold-3" evidence="3">
    <location>
        <begin position="790"/>
        <end position="967"/>
    </location>
</feature>
<accession>A0A177FD90</accession>
<keyword evidence="1" id="KW-0378">Hydrolase</keyword>
<protein>
    <recommendedName>
        <fullName evidence="3">Alpha/beta hydrolase fold-3 domain-containing protein</fullName>
    </recommendedName>
</protein>
<proteinExistence type="predicted"/>
<evidence type="ECO:0000256" key="2">
    <source>
        <dbReference type="SAM" id="MobiDB-lite"/>
    </source>
</evidence>
<dbReference type="InterPro" id="IPR013094">
    <property type="entry name" value="AB_hydrolase_3"/>
</dbReference>
<dbReference type="InterPro" id="IPR050300">
    <property type="entry name" value="GDXG_lipolytic_enzyme"/>
</dbReference>